<evidence type="ECO:0000313" key="2">
    <source>
        <dbReference type="EMBL" id="MFD1781319.1"/>
    </source>
</evidence>
<name>A0ABW4MTL5_9BACI</name>
<dbReference type="Proteomes" id="UP001597227">
    <property type="component" value="Unassembled WGS sequence"/>
</dbReference>
<organism evidence="2 3">
    <name type="scientific">Fredinandcohnia salidurans</name>
    <dbReference type="NCBI Taxonomy" id="2595041"/>
    <lineage>
        <taxon>Bacteria</taxon>
        <taxon>Bacillati</taxon>
        <taxon>Bacillota</taxon>
        <taxon>Bacilli</taxon>
        <taxon>Bacillales</taxon>
        <taxon>Bacillaceae</taxon>
        <taxon>Fredinandcohnia</taxon>
    </lineage>
</organism>
<feature type="signal peptide" evidence="1">
    <location>
        <begin position="1"/>
        <end position="20"/>
    </location>
</feature>
<gene>
    <name evidence="2" type="ORF">ACFSFW_21915</name>
</gene>
<comment type="caution">
    <text evidence="2">The sequence shown here is derived from an EMBL/GenBank/DDBJ whole genome shotgun (WGS) entry which is preliminary data.</text>
</comment>
<protein>
    <submittedName>
        <fullName evidence="2">YqzG/YhdC family protein</fullName>
    </submittedName>
</protein>
<dbReference type="Gene3D" id="3.10.450.390">
    <property type="entry name" value="Protein of unknown function DUF3889"/>
    <property type="match status" value="1"/>
</dbReference>
<sequence length="113" mass="13211">MRKILIGCCFCLLLTPTVFINNESGAISAEQKKPVPEYAKWGKLAMEETKKRYPSAQIVDYLHVGRHKKNGMYVERFKLWLKEDNREFGVFVNITFEPETERVKNITVVETDR</sequence>
<reference evidence="3" key="1">
    <citation type="journal article" date="2019" name="Int. J. Syst. Evol. Microbiol.">
        <title>The Global Catalogue of Microorganisms (GCM) 10K type strain sequencing project: providing services to taxonomists for standard genome sequencing and annotation.</title>
        <authorList>
            <consortium name="The Broad Institute Genomics Platform"/>
            <consortium name="The Broad Institute Genome Sequencing Center for Infectious Disease"/>
            <person name="Wu L."/>
            <person name="Ma J."/>
        </authorList>
    </citation>
    <scope>NUCLEOTIDE SEQUENCE [LARGE SCALE GENOMIC DNA]</scope>
    <source>
        <strain evidence="3">CCUG 15531</strain>
    </source>
</reference>
<keyword evidence="1" id="KW-0732">Signal</keyword>
<accession>A0ABW4MTL5</accession>
<dbReference type="Pfam" id="PF13028">
    <property type="entry name" value="DUF3889"/>
    <property type="match status" value="1"/>
</dbReference>
<proteinExistence type="predicted"/>
<dbReference type="EMBL" id="JBHUEK010000031">
    <property type="protein sequence ID" value="MFD1781319.1"/>
    <property type="molecule type" value="Genomic_DNA"/>
</dbReference>
<evidence type="ECO:0000256" key="1">
    <source>
        <dbReference type="SAM" id="SignalP"/>
    </source>
</evidence>
<feature type="chain" id="PRO_5046833481" evidence="1">
    <location>
        <begin position="21"/>
        <end position="113"/>
    </location>
</feature>
<dbReference type="RefSeq" id="WP_388041417.1">
    <property type="nucleotide sequence ID" value="NZ_JBHUEK010000031.1"/>
</dbReference>
<dbReference type="InterPro" id="IPR024987">
    <property type="entry name" value="DUF3889"/>
</dbReference>
<keyword evidence="3" id="KW-1185">Reference proteome</keyword>
<evidence type="ECO:0000313" key="3">
    <source>
        <dbReference type="Proteomes" id="UP001597227"/>
    </source>
</evidence>